<keyword evidence="3" id="KW-1185">Reference proteome</keyword>
<dbReference type="Gene3D" id="1.10.530.10">
    <property type="match status" value="1"/>
</dbReference>
<organism evidence="2 3">
    <name type="scientific">Synechococcus phage S-RIP1</name>
    <dbReference type="NCBI Taxonomy" id="754041"/>
    <lineage>
        <taxon>Viruses</taxon>
        <taxon>Duplodnaviria</taxon>
        <taxon>Heunggongvirae</taxon>
        <taxon>Uroviricota</taxon>
        <taxon>Caudoviricetes</taxon>
        <taxon>Autographivirales</taxon>
        <taxon>Kajamvirus</taxon>
        <taxon>Kajamvirus SRIP1</taxon>
    </lineage>
</organism>
<name>M4NK23_9CAUD</name>
<dbReference type="RefSeq" id="YP_007676485.1">
    <property type="nucleotide sequence ID" value="NC_020867.1"/>
</dbReference>
<dbReference type="OrthoDB" id="11873at10239"/>
<feature type="domain" description="Phage tail lysozyme" evidence="1">
    <location>
        <begin position="48"/>
        <end position="139"/>
    </location>
</feature>
<proteinExistence type="predicted"/>
<reference evidence="2 3" key="1">
    <citation type="submission" date="2010-09" db="EMBL/GenBank/DDBJ databases">
        <title>The Genome Sequence of Synechococcus phage S-RIP1 isolate R2_2007.</title>
        <authorList>
            <consortium name="The Broad Institute Genome Sequencing Platform"/>
            <person name="Henn M.R."/>
            <person name="Marston M."/>
            <person name="Levin J."/>
            <person name="Malboeuf C."/>
            <person name="Casali M."/>
            <person name="Russ C."/>
            <person name="Lennon N."/>
            <person name="Chapman S.B."/>
            <person name="Erlich R."/>
            <person name="Young S.K."/>
            <person name="Yandava C."/>
            <person name="Zeng Q."/>
            <person name="Fitzgerald M.F."/>
            <person name="Alvarado L."/>
            <person name="Anderson S."/>
            <person name="Berlin A."/>
            <person name="Chen Z."/>
            <person name="Freedman E."/>
            <person name="Gellesch M."/>
            <person name="Goldberg J."/>
            <person name="Green L."/>
            <person name="Griggs A."/>
            <person name="Gujja S."/>
            <person name="Heilman E.R."/>
            <person name="Heiman D."/>
            <person name="Hollinger A."/>
            <person name="Howarth C."/>
            <person name="Larson L."/>
            <person name="Mehta T."/>
            <person name="Neiman D."/>
            <person name="Pearson M."/>
            <person name="Roberts A."/>
            <person name="Ryan E."/>
            <person name="Saif S."/>
            <person name="Shea T."/>
            <person name="Shenoy N."/>
            <person name="Sisk P."/>
            <person name="Stolte C."/>
            <person name="Sykes S."/>
            <person name="White J."/>
            <person name="Haas B."/>
            <person name="Nusbaum C."/>
            <person name="Birren B."/>
        </authorList>
    </citation>
    <scope>NUCLEOTIDE SEQUENCE [LARGE SCALE GENOMIC DNA]</scope>
</reference>
<evidence type="ECO:0000313" key="3">
    <source>
        <dbReference type="Proteomes" id="UP000202401"/>
    </source>
</evidence>
<dbReference type="GeneID" id="15013125"/>
<accession>M4NK23</accession>
<dbReference type="KEGG" id="vg:15013125"/>
<evidence type="ECO:0000313" key="2">
    <source>
        <dbReference type="EMBL" id="AGG91292.1"/>
    </source>
</evidence>
<protein>
    <recommendedName>
        <fullName evidence="1">Phage tail lysozyme domain-containing protein</fullName>
    </recommendedName>
</protein>
<dbReference type="Proteomes" id="UP000202401">
    <property type="component" value="Segment"/>
</dbReference>
<dbReference type="Pfam" id="PF18013">
    <property type="entry name" value="Phage_lysozyme2"/>
    <property type="match status" value="1"/>
</dbReference>
<evidence type="ECO:0000259" key="1">
    <source>
        <dbReference type="Pfam" id="PF18013"/>
    </source>
</evidence>
<dbReference type="EMBL" id="HQ317388">
    <property type="protein sequence ID" value="AGG91292.1"/>
    <property type="molecule type" value="Genomic_DNA"/>
</dbReference>
<gene>
    <name evidence="2" type="ORF">SWVG_00056</name>
</gene>
<sequence length="171" mass="19914">MAVPVLPPQLTSNELLKLLRKMITCPDCTPAQQYVLEQLQTRAEVTDKTALAVIMGNIEQESNFRPKVCEGGAIVPYDQCLRGGYGLIQWTSQHRYDGLGTFCKQWRCDPSSLEGQTRYMINEMQFRNDLYAFQNNHQTVDYYMNHAWYWLGWGIHGNRTQYTYSFLNKLQ</sequence>
<dbReference type="InterPro" id="IPR041219">
    <property type="entry name" value="Phage_lysozyme2"/>
</dbReference>